<dbReference type="Proteomes" id="UP000694308">
    <property type="component" value="Unassembled WGS sequence"/>
</dbReference>
<reference evidence="8" key="1">
    <citation type="submission" date="2020-12" db="EMBL/GenBank/DDBJ databases">
        <title>Clostridium thailandense sp. nov., a novel acetogenic bacterium isolated from peat land soil in Thailand.</title>
        <authorList>
            <person name="Chaikitkaew S."/>
            <person name="Birkeland N.K."/>
        </authorList>
    </citation>
    <scope>NUCLEOTIDE SEQUENCE</scope>
    <source>
        <strain evidence="8">PL3</strain>
    </source>
</reference>
<keyword evidence="4 6" id="KW-0408">Iron</keyword>
<keyword evidence="5 6" id="KW-0411">Iron-sulfur</keyword>
<dbReference type="InterPro" id="IPR001080">
    <property type="entry name" value="3Fe4S_ferredoxin"/>
</dbReference>
<evidence type="ECO:0000256" key="6">
    <source>
        <dbReference type="RuleBase" id="RU368020"/>
    </source>
</evidence>
<dbReference type="GO" id="GO:0005506">
    <property type="term" value="F:iron ion binding"/>
    <property type="evidence" value="ECO:0007669"/>
    <property type="project" value="UniProtKB-UniRule"/>
</dbReference>
<proteinExistence type="predicted"/>
<dbReference type="GO" id="GO:0009055">
    <property type="term" value="F:electron transfer activity"/>
    <property type="evidence" value="ECO:0007669"/>
    <property type="project" value="UniProtKB-UniRule"/>
</dbReference>
<comment type="function">
    <text evidence="6">Ferredoxins are iron-sulfur proteins that transfer electrons in a wide variety of metabolic reactions.</text>
</comment>
<dbReference type="GO" id="GO:0051536">
    <property type="term" value="F:iron-sulfur cluster binding"/>
    <property type="evidence" value="ECO:0007669"/>
    <property type="project" value="UniProtKB-KW"/>
</dbReference>
<keyword evidence="3 6" id="KW-0249">Electron transport</keyword>
<evidence type="ECO:0000259" key="7">
    <source>
        <dbReference type="PROSITE" id="PS51379"/>
    </source>
</evidence>
<keyword evidence="1 6" id="KW-0813">Transport</keyword>
<dbReference type="PANTHER" id="PTHR36923">
    <property type="entry name" value="FERREDOXIN"/>
    <property type="match status" value="1"/>
</dbReference>
<feature type="domain" description="4Fe-4S ferredoxin-type" evidence="7">
    <location>
        <begin position="1"/>
        <end position="29"/>
    </location>
</feature>
<evidence type="ECO:0000256" key="4">
    <source>
        <dbReference type="ARBA" id="ARBA00023004"/>
    </source>
</evidence>
<accession>A0A949TI84</accession>
<dbReference type="EMBL" id="JAEEGC010000031">
    <property type="protein sequence ID" value="MBV7272715.1"/>
    <property type="molecule type" value="Genomic_DNA"/>
</dbReference>
<name>A0A949TI84_9CLOT</name>
<dbReference type="AlphaFoldDB" id="A0A949TI84"/>
<evidence type="ECO:0000256" key="1">
    <source>
        <dbReference type="ARBA" id="ARBA00022448"/>
    </source>
</evidence>
<dbReference type="Pfam" id="PF13459">
    <property type="entry name" value="Fer4_15"/>
    <property type="match status" value="1"/>
</dbReference>
<dbReference type="PANTHER" id="PTHR36923:SF3">
    <property type="entry name" value="FERREDOXIN"/>
    <property type="match status" value="1"/>
</dbReference>
<evidence type="ECO:0000256" key="2">
    <source>
        <dbReference type="ARBA" id="ARBA00022723"/>
    </source>
</evidence>
<dbReference type="PROSITE" id="PS51379">
    <property type="entry name" value="4FE4S_FER_2"/>
    <property type="match status" value="1"/>
</dbReference>
<comment type="caution">
    <text evidence="8">The sequence shown here is derived from an EMBL/GenBank/DDBJ whole genome shotgun (WGS) entry which is preliminary data.</text>
</comment>
<evidence type="ECO:0000256" key="5">
    <source>
        <dbReference type="ARBA" id="ARBA00023014"/>
    </source>
</evidence>
<protein>
    <recommendedName>
        <fullName evidence="6">Ferredoxin</fullName>
    </recommendedName>
</protein>
<organism evidence="8 9">
    <name type="scientific">Clostridium thailandense</name>
    <dbReference type="NCBI Taxonomy" id="2794346"/>
    <lineage>
        <taxon>Bacteria</taxon>
        <taxon>Bacillati</taxon>
        <taxon>Bacillota</taxon>
        <taxon>Clostridia</taxon>
        <taxon>Eubacteriales</taxon>
        <taxon>Clostridiaceae</taxon>
        <taxon>Clostridium</taxon>
    </lineage>
</organism>
<evidence type="ECO:0000256" key="3">
    <source>
        <dbReference type="ARBA" id="ARBA00022982"/>
    </source>
</evidence>
<dbReference type="RefSeq" id="WP_218319748.1">
    <property type="nucleotide sequence ID" value="NZ_JAEEGC010000031.1"/>
</dbReference>
<evidence type="ECO:0000313" key="9">
    <source>
        <dbReference type="Proteomes" id="UP000694308"/>
    </source>
</evidence>
<sequence length="62" mass="6460">MRAVVDKDTCIGCGLCPSICPEVYQMDDDGKAVAISEDVPQDVEDGAKEGADSCPVNAISVE</sequence>
<keyword evidence="2 6" id="KW-0479">Metal-binding</keyword>
<dbReference type="InterPro" id="IPR051269">
    <property type="entry name" value="Fe-S_cluster_ET"/>
</dbReference>
<evidence type="ECO:0000313" key="8">
    <source>
        <dbReference type="EMBL" id="MBV7272715.1"/>
    </source>
</evidence>
<gene>
    <name evidence="8" type="ORF">I6U48_07250</name>
</gene>
<keyword evidence="9" id="KW-1185">Reference proteome</keyword>
<dbReference type="InterPro" id="IPR017896">
    <property type="entry name" value="4Fe4S_Fe-S-bd"/>
</dbReference>
<dbReference type="PRINTS" id="PR00352">
    <property type="entry name" value="3FE4SFRDOXIN"/>
</dbReference>